<evidence type="ECO:0000313" key="3">
    <source>
        <dbReference type="Proteomes" id="UP001079657"/>
    </source>
</evidence>
<organism evidence="2 3">
    <name type="scientific">Clostridium ganghwense</name>
    <dbReference type="NCBI Taxonomy" id="312089"/>
    <lineage>
        <taxon>Bacteria</taxon>
        <taxon>Bacillati</taxon>
        <taxon>Bacillota</taxon>
        <taxon>Clostridia</taxon>
        <taxon>Eubacteriales</taxon>
        <taxon>Clostridiaceae</taxon>
        <taxon>Clostridium</taxon>
    </lineage>
</organism>
<sequence length="520" mass="59033">MAMELLKENIEYEQLLGERTVDSVIKEEYVIPDIQPDVKKILMLDAKPNITNKQVMQNKVYVEGQIKCNVLYLANADDTSEVYNVVYTKDFSNYIEISGTETDMNCTAEGFIEHMECVIVNERKIAIEGIIQIEASVYKKYEFEVIKDIEDLEDVQLLKNPSSVDKVVGVVQGELISKAHMQVPMDKPQIGKVLKCEVTVHKKDVKLSEGKVEIEAFTHISLLYKAAASRELCCLEDDMFISDEFDLDGVEYFMDNCTEFRVDDIEYEIKEDDLGENRIVDIEALVKAETKVMYKSDIDMIEDAYSPTRMLKMEKKNYELNVMLGQNMNEIIIKENIEPEDKLAKPTEVIMSSGEICITDKKIVEDKVVIEGLLNADVMYKTDNEEKYVSMVSEEIPFTCSVEIPGAKIDMMCDAKVYIENVEGFVEANTIAVKAVASVHARVNYVTHKEFLVDVIPVEDGVIKKKASIVIYVAQDGDTLWKIAKKYCTTVDDLVKINEVENLENIMVGQKLIIPGRAII</sequence>
<dbReference type="SUPFAM" id="SSF54106">
    <property type="entry name" value="LysM domain"/>
    <property type="match status" value="1"/>
</dbReference>
<dbReference type="SMART" id="SM00257">
    <property type="entry name" value="LysM"/>
    <property type="match status" value="1"/>
</dbReference>
<feature type="domain" description="LysM" evidence="1">
    <location>
        <begin position="470"/>
        <end position="514"/>
    </location>
</feature>
<dbReference type="PROSITE" id="PS51782">
    <property type="entry name" value="LYSM"/>
    <property type="match status" value="1"/>
</dbReference>
<dbReference type="Pfam" id="PF01476">
    <property type="entry name" value="LysM"/>
    <property type="match status" value="1"/>
</dbReference>
<dbReference type="Gene3D" id="3.10.350.10">
    <property type="entry name" value="LysM domain"/>
    <property type="match status" value="1"/>
</dbReference>
<dbReference type="Proteomes" id="UP001079657">
    <property type="component" value="Unassembled WGS sequence"/>
</dbReference>
<dbReference type="Pfam" id="PF12673">
    <property type="entry name" value="SipL"/>
    <property type="match status" value="3"/>
</dbReference>
<dbReference type="EMBL" id="JAPQES010000001">
    <property type="protein sequence ID" value="MCY6369857.1"/>
    <property type="molecule type" value="Genomic_DNA"/>
</dbReference>
<evidence type="ECO:0000313" key="2">
    <source>
        <dbReference type="EMBL" id="MCY6369857.1"/>
    </source>
</evidence>
<comment type="caution">
    <text evidence="2">The sequence shown here is derived from an EMBL/GenBank/DDBJ whole genome shotgun (WGS) entry which is preliminary data.</text>
</comment>
<accession>A0ABT4CLE3</accession>
<name>A0ABT4CLE3_9CLOT</name>
<dbReference type="InterPro" id="IPR024300">
    <property type="entry name" value="SipL_SPOCS_dom"/>
</dbReference>
<keyword evidence="3" id="KW-1185">Reference proteome</keyword>
<protein>
    <submittedName>
        <fullName evidence="2">DUF3794 domain-containing protein</fullName>
    </submittedName>
</protein>
<dbReference type="RefSeq" id="WP_268048244.1">
    <property type="nucleotide sequence ID" value="NZ_JAPQES010000001.1"/>
</dbReference>
<gene>
    <name evidence="2" type="ORF">OXH55_04365</name>
</gene>
<proteinExistence type="predicted"/>
<dbReference type="InterPro" id="IPR036779">
    <property type="entry name" value="LysM_dom_sf"/>
</dbReference>
<evidence type="ECO:0000259" key="1">
    <source>
        <dbReference type="PROSITE" id="PS51782"/>
    </source>
</evidence>
<dbReference type="CDD" id="cd00118">
    <property type="entry name" value="LysM"/>
    <property type="match status" value="1"/>
</dbReference>
<dbReference type="InterPro" id="IPR018392">
    <property type="entry name" value="LysM"/>
</dbReference>
<reference evidence="2" key="1">
    <citation type="submission" date="2022-12" db="EMBL/GenBank/DDBJ databases">
        <authorList>
            <person name="Wang J."/>
        </authorList>
    </citation>
    <scope>NUCLEOTIDE SEQUENCE</scope>
    <source>
        <strain evidence="2">HY-42-06</strain>
    </source>
</reference>